<comment type="caution">
    <text evidence="1">The sequence shown here is derived from an EMBL/GenBank/DDBJ whole genome shotgun (WGS) entry which is preliminary data.</text>
</comment>
<reference evidence="1 2" key="1">
    <citation type="journal article" date="2010" name="J. Bacteriol.">
        <title>Genome sequences of Pelagibaca bermudensis HTCC2601T and Maritimibacter alkaliphilus HTCC2654T, the type strains of two marine Roseobacter genera.</title>
        <authorList>
            <person name="Thrash J.C."/>
            <person name="Cho J.C."/>
            <person name="Ferriera S."/>
            <person name="Johnson J."/>
            <person name="Vergin K.L."/>
            <person name="Giovannoni S.J."/>
        </authorList>
    </citation>
    <scope>NUCLEOTIDE SEQUENCE [LARGE SCALE GENOMIC DNA]</scope>
    <source>
        <strain evidence="1 2">HTCC2654</strain>
    </source>
</reference>
<accession>A3VKP8</accession>
<name>A3VKP8_9RHOB</name>
<evidence type="ECO:0000313" key="2">
    <source>
        <dbReference type="Proteomes" id="UP000002931"/>
    </source>
</evidence>
<dbReference type="Pfam" id="PF04134">
    <property type="entry name" value="DCC1-like"/>
    <property type="match status" value="1"/>
</dbReference>
<dbReference type="InterPro" id="IPR007263">
    <property type="entry name" value="DCC1-like"/>
</dbReference>
<organism evidence="1 2">
    <name type="scientific">Maritimibacter alkaliphilus HTCC2654</name>
    <dbReference type="NCBI Taxonomy" id="314271"/>
    <lineage>
        <taxon>Bacteria</taxon>
        <taxon>Pseudomonadati</taxon>
        <taxon>Pseudomonadota</taxon>
        <taxon>Alphaproteobacteria</taxon>
        <taxon>Rhodobacterales</taxon>
        <taxon>Roseobacteraceae</taxon>
        <taxon>Maritimibacter</taxon>
    </lineage>
</organism>
<dbReference type="EMBL" id="AAMT01000018">
    <property type="protein sequence ID" value="EAQ11219.1"/>
    <property type="molecule type" value="Genomic_DNA"/>
</dbReference>
<evidence type="ECO:0008006" key="3">
    <source>
        <dbReference type="Google" id="ProtNLM"/>
    </source>
</evidence>
<dbReference type="HOGENOM" id="CLU_137220_0_0_5"/>
<dbReference type="STRING" id="314271.RB2654_21503"/>
<protein>
    <recommendedName>
        <fullName evidence="3">DUF393 domain-containing protein</fullName>
    </recommendedName>
</protein>
<sequence>MTMQIVYDGDCPFCSRYVAMVRLREAAGPVELIDARSDHPAARRVTQAGFDLDEGMALIDRDTIHFGDEVVHRLALMSTGSGAFNKLNAHIFRSPRVARMLYPVMKAGRNATLTLMGRRKIGG</sequence>
<gene>
    <name evidence="1" type="ORF">RB2654_21503</name>
</gene>
<keyword evidence="2" id="KW-1185">Reference proteome</keyword>
<proteinExistence type="predicted"/>
<dbReference type="AlphaFoldDB" id="A3VKP8"/>
<dbReference type="Proteomes" id="UP000002931">
    <property type="component" value="Unassembled WGS sequence"/>
</dbReference>
<dbReference type="GO" id="GO:0015035">
    <property type="term" value="F:protein-disulfide reductase activity"/>
    <property type="evidence" value="ECO:0007669"/>
    <property type="project" value="InterPro"/>
</dbReference>
<evidence type="ECO:0000313" key="1">
    <source>
        <dbReference type="EMBL" id="EAQ11219.1"/>
    </source>
</evidence>
<dbReference type="eggNOG" id="COG3011">
    <property type="taxonomic scope" value="Bacteria"/>
</dbReference>